<accession>A0A4C1SIW5</accession>
<sequence>EFILHELHEGHLDVARSCVYWPGLEIEIEAVCRTCEPGRQQRHTSSRAPLAVPGASVAVAAYRLHAAEYRCKHYLVVVDAHPKSRCRRWSTDPKCTRHTGQAAGACSWHATRRVPTDAEFARDDNIAQPKDINEALDTVASSGVQSEREAAHESCEVHSRIPVPAIKALVEAKAPKEVTKKRALGSPDTSAALTTVGPPIDDGGLSWAPDKRYNRRRQYSLSYDPTGQCPLRHDFRVRAKGSCPYLRPQGCR</sequence>
<evidence type="ECO:0000313" key="3">
    <source>
        <dbReference type="Proteomes" id="UP000299102"/>
    </source>
</evidence>
<evidence type="ECO:0000313" key="2">
    <source>
        <dbReference type="EMBL" id="GBP01826.1"/>
    </source>
</evidence>
<dbReference type="Proteomes" id="UP000299102">
    <property type="component" value="Unassembled WGS sequence"/>
</dbReference>
<evidence type="ECO:0008006" key="4">
    <source>
        <dbReference type="Google" id="ProtNLM"/>
    </source>
</evidence>
<dbReference type="EMBL" id="BGZK01003486">
    <property type="protein sequence ID" value="GBP01826.1"/>
    <property type="molecule type" value="Genomic_DNA"/>
</dbReference>
<feature type="region of interest" description="Disordered" evidence="1">
    <location>
        <begin position="182"/>
        <end position="209"/>
    </location>
</feature>
<proteinExistence type="predicted"/>
<comment type="caution">
    <text evidence="2">The sequence shown here is derived from an EMBL/GenBank/DDBJ whole genome shotgun (WGS) entry which is preliminary data.</text>
</comment>
<name>A0A4C1SIW5_EUMVA</name>
<feature type="non-terminal residue" evidence="2">
    <location>
        <position position="1"/>
    </location>
</feature>
<gene>
    <name evidence="2" type="ORF">EVAR_60368_1</name>
</gene>
<protein>
    <recommendedName>
        <fullName evidence="4">Integrase zinc-binding domain-containing protein</fullName>
    </recommendedName>
</protein>
<reference evidence="2 3" key="1">
    <citation type="journal article" date="2019" name="Commun. Biol.">
        <title>The bagworm genome reveals a unique fibroin gene that provides high tensile strength.</title>
        <authorList>
            <person name="Kono N."/>
            <person name="Nakamura H."/>
            <person name="Ohtoshi R."/>
            <person name="Tomita M."/>
            <person name="Numata K."/>
            <person name="Arakawa K."/>
        </authorList>
    </citation>
    <scope>NUCLEOTIDE SEQUENCE [LARGE SCALE GENOMIC DNA]</scope>
</reference>
<dbReference type="OrthoDB" id="10058156at2759"/>
<dbReference type="AlphaFoldDB" id="A0A4C1SIW5"/>
<organism evidence="2 3">
    <name type="scientific">Eumeta variegata</name>
    <name type="common">Bagworm moth</name>
    <name type="synonym">Eumeta japonica</name>
    <dbReference type="NCBI Taxonomy" id="151549"/>
    <lineage>
        <taxon>Eukaryota</taxon>
        <taxon>Metazoa</taxon>
        <taxon>Ecdysozoa</taxon>
        <taxon>Arthropoda</taxon>
        <taxon>Hexapoda</taxon>
        <taxon>Insecta</taxon>
        <taxon>Pterygota</taxon>
        <taxon>Neoptera</taxon>
        <taxon>Endopterygota</taxon>
        <taxon>Lepidoptera</taxon>
        <taxon>Glossata</taxon>
        <taxon>Ditrysia</taxon>
        <taxon>Tineoidea</taxon>
        <taxon>Psychidae</taxon>
        <taxon>Oiketicinae</taxon>
        <taxon>Eumeta</taxon>
    </lineage>
</organism>
<keyword evidence="3" id="KW-1185">Reference proteome</keyword>
<evidence type="ECO:0000256" key="1">
    <source>
        <dbReference type="SAM" id="MobiDB-lite"/>
    </source>
</evidence>